<keyword evidence="1" id="KW-1133">Transmembrane helix</keyword>
<evidence type="ECO:0000313" key="3">
    <source>
        <dbReference type="Proteomes" id="UP000178681"/>
    </source>
</evidence>
<reference evidence="2 3" key="1">
    <citation type="journal article" date="2016" name="Nat. Commun.">
        <title>Thousands of microbial genomes shed light on interconnected biogeochemical processes in an aquifer system.</title>
        <authorList>
            <person name="Anantharaman K."/>
            <person name="Brown C.T."/>
            <person name="Hug L.A."/>
            <person name="Sharon I."/>
            <person name="Castelle C.J."/>
            <person name="Probst A.J."/>
            <person name="Thomas B.C."/>
            <person name="Singh A."/>
            <person name="Wilkins M.J."/>
            <person name="Karaoz U."/>
            <person name="Brodie E.L."/>
            <person name="Williams K.H."/>
            <person name="Hubbard S.S."/>
            <person name="Banfield J.F."/>
        </authorList>
    </citation>
    <scope>NUCLEOTIDE SEQUENCE [LARGE SCALE GENOMIC DNA]</scope>
</reference>
<keyword evidence="1" id="KW-0812">Transmembrane</keyword>
<dbReference type="STRING" id="1798377.A2872_04175"/>
<feature type="transmembrane region" description="Helical" evidence="1">
    <location>
        <begin position="54"/>
        <end position="75"/>
    </location>
</feature>
<protein>
    <submittedName>
        <fullName evidence="2">Uncharacterized protein</fullName>
    </submittedName>
</protein>
<sequence length="83" mass="8594">MILGIHIVLAIISIVWASVAALFPSKGKLRTTYFLALATMGSGAGLLVVHPTSLAAVCTSGVFYIGFMAAASTIARKRLSVIS</sequence>
<organism evidence="2 3">
    <name type="scientific">Candidatus Gottesmanbacteria bacterium RIFCSPHIGHO2_01_FULL_42_12</name>
    <dbReference type="NCBI Taxonomy" id="1798377"/>
    <lineage>
        <taxon>Bacteria</taxon>
        <taxon>Candidatus Gottesmaniibacteriota</taxon>
    </lineage>
</organism>
<dbReference type="EMBL" id="MFJG01000025">
    <property type="protein sequence ID" value="OGG06140.1"/>
    <property type="molecule type" value="Genomic_DNA"/>
</dbReference>
<gene>
    <name evidence="2" type="ORF">A2872_04175</name>
</gene>
<dbReference type="Proteomes" id="UP000178681">
    <property type="component" value="Unassembled WGS sequence"/>
</dbReference>
<name>A0A1F5Z0Z3_9BACT</name>
<accession>A0A1F5Z0Z3</accession>
<dbReference type="AlphaFoldDB" id="A0A1F5Z0Z3"/>
<comment type="caution">
    <text evidence="2">The sequence shown here is derived from an EMBL/GenBank/DDBJ whole genome shotgun (WGS) entry which is preliminary data.</text>
</comment>
<proteinExistence type="predicted"/>
<evidence type="ECO:0000313" key="2">
    <source>
        <dbReference type="EMBL" id="OGG06140.1"/>
    </source>
</evidence>
<feature type="transmembrane region" description="Helical" evidence="1">
    <location>
        <begin position="6"/>
        <end position="24"/>
    </location>
</feature>
<keyword evidence="1" id="KW-0472">Membrane</keyword>
<evidence type="ECO:0000256" key="1">
    <source>
        <dbReference type="SAM" id="Phobius"/>
    </source>
</evidence>